<feature type="compositionally biased region" description="Gly residues" evidence="3">
    <location>
        <begin position="386"/>
        <end position="413"/>
    </location>
</feature>
<dbReference type="InterPro" id="IPR051095">
    <property type="entry name" value="Dros_DevTransReg"/>
</dbReference>
<dbReference type="Pfam" id="PF25431">
    <property type="entry name" value="zf-C17orf113"/>
    <property type="match status" value="1"/>
</dbReference>
<reference evidence="4" key="2">
    <citation type="submission" date="2022-08" db="UniProtKB">
        <authorList>
            <consortium name="EnsemblMetazoa"/>
        </authorList>
    </citation>
    <scope>IDENTIFICATION</scope>
    <source>
        <strain evidence="4">STECLA/ALBI9_A</strain>
    </source>
</reference>
<evidence type="ECO:0000256" key="2">
    <source>
        <dbReference type="ARBA" id="ARBA00023242"/>
    </source>
</evidence>
<sequence length="642" mass="68927">MDQQYCLRWNNHQSNLTTVLTTLLQDEKLCDVTLACDKGIVKAHQAILSACSPYFEQIFVENKHPHPIIYLRDVEVQEMRALLDFMYQGEVNVGQQNLQNFLKTAESLKVRGLTESSADRYSASIDLMQLALVDDRDYLPGDDRDICPVESKKKRKMSATCDNSSPSTPSLINDRQGGYESQTSSQGSFKQSPKPDDDFKVSSPAPGHPLAGHPLAGIKQELPELPVRHSLSSELLQRHVWGDDTAPAASAPSTSATRLPSASPVAAATPSSVVPPNRTCQPHATATANRSSPSPLSRPASRTAHPRPPRPSSSPASSSCSGPLAPRPRSAEGVAKEGRGCEQGCAMGDAAGEGGEHDDNDGGGGGGDRGVDDAADDQKPVQAHVSGGGVGRRGKSRGGGTVGEGLGAGGRAGRAGEEKEKEEEGERRRAEESSLNTQAMEAEEGLRKPNQQAPPPSTAPSASRRTPSHQRRLEPKSSLLLTQPTSYSTSAAISTATAAAAAANAQGGTAAGGTAGRTAERAPAGPRKGGRFRSHWLYQFEWLQYDATRNSMYCKYCRKWCNDIPDIRTSFAEGNCNFRLEIVNHHDKCKAHRLCREREATEGTELPVLPLPASTPSPSRSQPLHGQEKRESGSERKRVRDE</sequence>
<dbReference type="InterPro" id="IPR000210">
    <property type="entry name" value="BTB/POZ_dom"/>
</dbReference>
<feature type="region of interest" description="Disordered" evidence="3">
    <location>
        <begin position="149"/>
        <end position="215"/>
    </location>
</feature>
<organism evidence="4 5">
    <name type="scientific">Anopheles albimanus</name>
    <name type="common">New world malaria mosquito</name>
    <dbReference type="NCBI Taxonomy" id="7167"/>
    <lineage>
        <taxon>Eukaryota</taxon>
        <taxon>Metazoa</taxon>
        <taxon>Ecdysozoa</taxon>
        <taxon>Arthropoda</taxon>
        <taxon>Hexapoda</taxon>
        <taxon>Insecta</taxon>
        <taxon>Pterygota</taxon>
        <taxon>Neoptera</taxon>
        <taxon>Endopterygota</taxon>
        <taxon>Diptera</taxon>
        <taxon>Nematocera</taxon>
        <taxon>Culicoidea</taxon>
        <taxon>Culicidae</taxon>
        <taxon>Anophelinae</taxon>
        <taxon>Anopheles</taxon>
    </lineage>
</organism>
<dbReference type="FunFam" id="3.30.710.10:FF:000138">
    <property type="entry name" value="Fruitless, isoform N"/>
    <property type="match status" value="1"/>
</dbReference>
<evidence type="ECO:0000256" key="3">
    <source>
        <dbReference type="SAM" id="MobiDB-lite"/>
    </source>
</evidence>
<dbReference type="PROSITE" id="PS50097">
    <property type="entry name" value="BTB"/>
    <property type="match status" value="1"/>
</dbReference>
<feature type="compositionally biased region" description="Polar residues" evidence="3">
    <location>
        <begin position="160"/>
        <end position="191"/>
    </location>
</feature>
<dbReference type="Proteomes" id="UP000069272">
    <property type="component" value="Chromosome X"/>
</dbReference>
<dbReference type="InterPro" id="IPR057456">
    <property type="entry name" value="Znf_C17orf113"/>
</dbReference>
<reference evidence="4 5" key="1">
    <citation type="journal article" date="2017" name="G3 (Bethesda)">
        <title>The Physical Genome Mapping of Anopheles albimanus Corrected Scaffold Misassemblies and Identified Interarm Rearrangements in Genus Anopheles.</title>
        <authorList>
            <person name="Artemov G.N."/>
            <person name="Peery A.N."/>
            <person name="Jiang X."/>
            <person name="Tu Z."/>
            <person name="Stegniy V.N."/>
            <person name="Sharakhova M.V."/>
            <person name="Sharakhov I.V."/>
        </authorList>
    </citation>
    <scope>NUCLEOTIDE SEQUENCE [LARGE SCALE GENOMIC DNA]</scope>
    <source>
        <strain evidence="4 5">ALBI9_A</strain>
    </source>
</reference>
<dbReference type="InterPro" id="IPR011333">
    <property type="entry name" value="SKP1/BTB/POZ_sf"/>
</dbReference>
<feature type="compositionally biased region" description="Basic and acidic residues" evidence="3">
    <location>
        <begin position="626"/>
        <end position="642"/>
    </location>
</feature>
<dbReference type="PANTHER" id="PTHR23110:SF107">
    <property type="entry name" value="SEX DETERMINATION PROTEIN FRUITLESS"/>
    <property type="match status" value="1"/>
</dbReference>
<comment type="subcellular location">
    <subcellularLocation>
        <location evidence="1">Nucleus</location>
    </subcellularLocation>
</comment>
<proteinExistence type="predicted"/>
<keyword evidence="5" id="KW-1185">Reference proteome</keyword>
<dbReference type="GO" id="GO:0005634">
    <property type="term" value="C:nucleus"/>
    <property type="evidence" value="ECO:0007669"/>
    <property type="project" value="UniProtKB-SubCell"/>
</dbReference>
<keyword evidence="2" id="KW-0539">Nucleus</keyword>
<feature type="compositionally biased region" description="Polar residues" evidence="3">
    <location>
        <begin position="278"/>
        <end position="289"/>
    </location>
</feature>
<dbReference type="SMART" id="SM00597">
    <property type="entry name" value="ZnF_TTF"/>
    <property type="match status" value="1"/>
</dbReference>
<dbReference type="SUPFAM" id="SSF54695">
    <property type="entry name" value="POZ domain"/>
    <property type="match status" value="1"/>
</dbReference>
<dbReference type="VEuPathDB" id="VectorBase:AALB20_033931"/>
<dbReference type="CDD" id="cd18315">
    <property type="entry name" value="BTB_POZ_BAB-like"/>
    <property type="match status" value="1"/>
</dbReference>
<evidence type="ECO:0000256" key="1">
    <source>
        <dbReference type="ARBA" id="ARBA00004123"/>
    </source>
</evidence>
<dbReference type="SMART" id="SM00225">
    <property type="entry name" value="BTB"/>
    <property type="match status" value="1"/>
</dbReference>
<dbReference type="EnsemblMetazoa" id="AALB006622-RA">
    <property type="protein sequence ID" value="AALB006622-PA"/>
    <property type="gene ID" value="AALB006622"/>
</dbReference>
<feature type="compositionally biased region" description="Low complexity" evidence="3">
    <location>
        <begin position="246"/>
        <end position="276"/>
    </location>
</feature>
<feature type="compositionally biased region" description="Basic and acidic residues" evidence="3">
    <location>
        <begin position="369"/>
        <end position="379"/>
    </location>
</feature>
<feature type="region of interest" description="Disordered" evidence="3">
    <location>
        <begin position="605"/>
        <end position="642"/>
    </location>
</feature>
<feature type="compositionally biased region" description="Low complexity" evidence="3">
    <location>
        <begin position="290"/>
        <end position="303"/>
    </location>
</feature>
<feature type="compositionally biased region" description="Basic and acidic residues" evidence="3">
    <location>
        <begin position="414"/>
        <end position="432"/>
    </location>
</feature>
<evidence type="ECO:0000313" key="5">
    <source>
        <dbReference type="Proteomes" id="UP000069272"/>
    </source>
</evidence>
<dbReference type="GO" id="GO:0006357">
    <property type="term" value="P:regulation of transcription by RNA polymerase II"/>
    <property type="evidence" value="ECO:0007669"/>
    <property type="project" value="TreeGrafter"/>
</dbReference>
<accession>A0A182FJC7</accession>
<protein>
    <submittedName>
        <fullName evidence="4">BTB domain-containing protein</fullName>
    </submittedName>
</protein>
<feature type="compositionally biased region" description="Low complexity" evidence="3">
    <location>
        <begin position="313"/>
        <end position="324"/>
    </location>
</feature>
<evidence type="ECO:0000313" key="4">
    <source>
        <dbReference type="EnsemblMetazoa" id="AALB006622-PA"/>
    </source>
</evidence>
<dbReference type="STRING" id="7167.A0A182FJC7"/>
<dbReference type="PANTHER" id="PTHR23110">
    <property type="entry name" value="BTB DOMAIN TRANSCRIPTION FACTOR"/>
    <property type="match status" value="1"/>
</dbReference>
<dbReference type="Gene3D" id="3.30.710.10">
    <property type="entry name" value="Potassium Channel Kv1.1, Chain A"/>
    <property type="match status" value="1"/>
</dbReference>
<feature type="region of interest" description="Disordered" evidence="3">
    <location>
        <begin position="246"/>
        <end position="483"/>
    </location>
</feature>
<dbReference type="VEuPathDB" id="VectorBase:AALB006622"/>
<dbReference type="Pfam" id="PF00651">
    <property type="entry name" value="BTB"/>
    <property type="match status" value="1"/>
</dbReference>
<feature type="region of interest" description="Disordered" evidence="3">
    <location>
        <begin position="507"/>
        <end position="530"/>
    </location>
</feature>
<dbReference type="InterPro" id="IPR006580">
    <property type="entry name" value="Znf_TTF"/>
</dbReference>
<dbReference type="AlphaFoldDB" id="A0A182FJC7"/>
<name>A0A182FJC7_ANOAL</name>